<keyword evidence="1" id="KW-0687">Ribonucleoprotein</keyword>
<evidence type="ECO:0000313" key="2">
    <source>
        <dbReference type="Proteomes" id="UP000526786"/>
    </source>
</evidence>
<keyword evidence="1" id="KW-0689">Ribosomal protein</keyword>
<protein>
    <submittedName>
        <fullName evidence="1">50S ribosomal protein L4</fullName>
    </submittedName>
</protein>
<feature type="non-terminal residue" evidence="1">
    <location>
        <position position="1"/>
    </location>
</feature>
<comment type="caution">
    <text evidence="1">The sequence shown here is derived from an EMBL/GenBank/DDBJ whole genome shotgun (WGS) entry which is preliminary data.</text>
</comment>
<proteinExistence type="predicted"/>
<gene>
    <name evidence="1" type="primary">rplD</name>
    <name evidence="1" type="ORF">H2B05_06465</name>
</gene>
<dbReference type="Proteomes" id="UP000526786">
    <property type="component" value="Unassembled WGS sequence"/>
</dbReference>
<sequence length="223" mass="23860">RHPTAGMDVVADSNSPPTGQGIARIARMRGGGGGRQGQAGEVASIRGGRQAHPPNVNKVIYKKLNKKENKLALCSAIAATASKEKVQSRGHKVDEIESFPIVVTDDIESISKASEMSKVIESLKLSKDVERLQARKARSGQSSLRGRAKKVGKSVLFVTKDSKNIRKACGAIPGVEARSVKDLSVLDLSPGSDPIRLTVYSKGAIEEIAKIKSTHLNLMEKTQ</sequence>
<reference evidence="1 2" key="1">
    <citation type="journal article" date="2020" name="Appl. Environ. Microbiol.">
        <title>Genomic Characteristics of a Novel Species of Ammonia-Oxidizing Archaea from the Jiulong River Estuary.</title>
        <authorList>
            <person name="Zou D."/>
            <person name="Wan R."/>
            <person name="Han L."/>
            <person name="Xu M.N."/>
            <person name="Liu Y."/>
            <person name="Liu H."/>
            <person name="Kao S.J."/>
            <person name="Li M."/>
        </authorList>
    </citation>
    <scope>NUCLEOTIDE SEQUENCE [LARGE SCALE GENOMIC DNA]</scope>
    <source>
        <strain evidence="1">W2bin3</strain>
    </source>
</reference>
<evidence type="ECO:0000313" key="1">
    <source>
        <dbReference type="EMBL" id="MBA4454569.1"/>
    </source>
</evidence>
<dbReference type="EMBL" id="JACENC010000254">
    <property type="protein sequence ID" value="MBA4454569.1"/>
    <property type="molecule type" value="Genomic_DNA"/>
</dbReference>
<organism evidence="1 2">
    <name type="scientific">Candidatus Nitrosomaritimum aestuariumsis</name>
    <dbReference type="NCBI Taxonomy" id="3342354"/>
    <lineage>
        <taxon>Archaea</taxon>
        <taxon>Nitrososphaerota</taxon>
        <taxon>Nitrososphaeria</taxon>
        <taxon>Nitrosopumilales</taxon>
        <taxon>Nitrosopumilaceae</taxon>
        <taxon>Candidatus Nitrosomaritimum</taxon>
    </lineage>
</organism>
<accession>A0AC60W4T0</accession>
<name>A0AC60W4T0_9ARCH</name>